<dbReference type="InterPro" id="IPR011141">
    <property type="entry name" value="Polyketide_synthase_type-III"/>
</dbReference>
<dbReference type="AlphaFoldDB" id="A0A0A2K6T6"/>
<dbReference type="EMBL" id="JQFZ01000020">
    <property type="protein sequence ID" value="KGO62571.1"/>
    <property type="molecule type" value="Genomic_DNA"/>
</dbReference>
<reference evidence="3 4" key="1">
    <citation type="journal article" date="2015" name="Mol. Plant Microbe Interact.">
        <title>Genome, transcriptome, and functional analyses of Penicillium expansum provide new insights into secondary metabolism and pathogenicity.</title>
        <authorList>
            <person name="Ballester A.R."/>
            <person name="Marcet-Houben M."/>
            <person name="Levin E."/>
            <person name="Sela N."/>
            <person name="Selma-Lazaro C."/>
            <person name="Carmona L."/>
            <person name="Wisniewski M."/>
            <person name="Droby S."/>
            <person name="Gonzalez-Candelas L."/>
            <person name="Gabaldon T."/>
        </authorList>
    </citation>
    <scope>NUCLEOTIDE SEQUENCE [LARGE SCALE GENOMIC DNA]</scope>
    <source>
        <strain evidence="3 4">MD-8</strain>
    </source>
</reference>
<gene>
    <name evidence="3" type="ORF">PEX2_045970</name>
</gene>
<dbReference type="Gene3D" id="3.40.47.10">
    <property type="match status" value="2"/>
</dbReference>
<protein>
    <submittedName>
        <fullName evidence="3">Chalcone/stilbene synthase, N-terminal</fullName>
    </submittedName>
</protein>
<dbReference type="Pfam" id="PF00195">
    <property type="entry name" value="Chal_sti_synt_N"/>
    <property type="match status" value="1"/>
</dbReference>
<organism evidence="3 4">
    <name type="scientific">Penicillium expansum</name>
    <name type="common">Blue mold rot fungus</name>
    <dbReference type="NCBI Taxonomy" id="27334"/>
    <lineage>
        <taxon>Eukaryota</taxon>
        <taxon>Fungi</taxon>
        <taxon>Dikarya</taxon>
        <taxon>Ascomycota</taxon>
        <taxon>Pezizomycotina</taxon>
        <taxon>Eurotiomycetes</taxon>
        <taxon>Eurotiomycetidae</taxon>
        <taxon>Eurotiales</taxon>
        <taxon>Aspergillaceae</taxon>
        <taxon>Penicillium</taxon>
    </lineage>
</organism>
<keyword evidence="1" id="KW-0808">Transferase</keyword>
<dbReference type="PANTHER" id="PTHR11877">
    <property type="entry name" value="HYDROXYMETHYLGLUTARYL-COA SYNTHASE"/>
    <property type="match status" value="1"/>
</dbReference>
<name>A0A0A2K6T6_PENEN</name>
<dbReference type="HOGENOM" id="CLU_034992_1_0_1"/>
<dbReference type="VEuPathDB" id="FungiDB:PEXP_047470"/>
<proteinExistence type="predicted"/>
<dbReference type="GO" id="GO:0030639">
    <property type="term" value="P:polyketide biosynthetic process"/>
    <property type="evidence" value="ECO:0007669"/>
    <property type="project" value="TreeGrafter"/>
</dbReference>
<sequence length="296" mass="32307">MESNSLAPALYITGLGSQYPPYLLRPEDLEKLTARFHDVSRPGIKKLLRLNRSTGIETRSAIRPYGVGFATQTDAPSISEIDQFFREAGVNLAVEACRKALEEAHVTPEQITHTIAVTCTNQGNPGYDFIVARKLNLPSNVDRMLLHGVGCAGGLSILRAAAQIAGGASLRRKPARILAFACELCTPNVRRYLSLAEVTPDSDPANIAAVLFSDAAAAFVLCNEYAIAQDDQVTPQYRLLEWGHDLIPDTAEHMSFYADVNGIRDFDWALHPGGKSIIDGVAQILQLSEDQLQDPY</sequence>
<evidence type="ECO:0000259" key="2">
    <source>
        <dbReference type="Pfam" id="PF00195"/>
    </source>
</evidence>
<dbReference type="GeneID" id="27677291"/>
<dbReference type="RefSeq" id="XP_016603102.1">
    <property type="nucleotide sequence ID" value="XM_016741872.1"/>
</dbReference>
<dbReference type="GO" id="GO:0016747">
    <property type="term" value="F:acyltransferase activity, transferring groups other than amino-acyl groups"/>
    <property type="evidence" value="ECO:0007669"/>
    <property type="project" value="InterPro"/>
</dbReference>
<dbReference type="InterPro" id="IPR016039">
    <property type="entry name" value="Thiolase-like"/>
</dbReference>
<dbReference type="STRING" id="27334.A0A0A2K6T6"/>
<evidence type="ECO:0000256" key="1">
    <source>
        <dbReference type="ARBA" id="ARBA00022679"/>
    </source>
</evidence>
<comment type="caution">
    <text evidence="3">The sequence shown here is derived from an EMBL/GenBank/DDBJ whole genome shotgun (WGS) entry which is preliminary data.</text>
</comment>
<dbReference type="SUPFAM" id="SSF53901">
    <property type="entry name" value="Thiolase-like"/>
    <property type="match status" value="2"/>
</dbReference>
<dbReference type="Proteomes" id="UP000030143">
    <property type="component" value="Unassembled WGS sequence"/>
</dbReference>
<keyword evidence="4" id="KW-1185">Reference proteome</keyword>
<accession>A0A0A2K6T6</accession>
<evidence type="ECO:0000313" key="4">
    <source>
        <dbReference type="Proteomes" id="UP000030143"/>
    </source>
</evidence>
<evidence type="ECO:0000313" key="3">
    <source>
        <dbReference type="EMBL" id="KGO62571.1"/>
    </source>
</evidence>
<dbReference type="InterPro" id="IPR001099">
    <property type="entry name" value="Chalcone/stilbene_synt_N"/>
</dbReference>
<dbReference type="PANTHER" id="PTHR11877:SF46">
    <property type="entry name" value="TYPE III POLYKETIDE SYNTHASE A"/>
    <property type="match status" value="1"/>
</dbReference>
<feature type="domain" description="Chalcone/stilbene synthase N-terminal" evidence="2">
    <location>
        <begin position="73"/>
        <end position="221"/>
    </location>
</feature>